<dbReference type="OrthoDB" id="427096at2759"/>
<dbReference type="InterPro" id="IPR038577">
    <property type="entry name" value="GT10-like_C_sf"/>
</dbReference>
<dbReference type="SUPFAM" id="SSF53756">
    <property type="entry name" value="UDP-Glycosyltransferase/glycogen phosphorylase"/>
    <property type="match status" value="1"/>
</dbReference>
<dbReference type="AlphaFoldDB" id="A0A6P4J072"/>
<evidence type="ECO:0000259" key="15">
    <source>
        <dbReference type="Pfam" id="PF17039"/>
    </source>
</evidence>
<dbReference type="RefSeq" id="XP_017027928.1">
    <property type="nucleotide sequence ID" value="XM_017172439.3"/>
</dbReference>
<evidence type="ECO:0000256" key="7">
    <source>
        <dbReference type="ARBA" id="ARBA00022968"/>
    </source>
</evidence>
<dbReference type="PANTHER" id="PTHR48438">
    <property type="entry name" value="ALPHA-(1,3)-FUCOSYLTRANSFERASE C-RELATED"/>
    <property type="match status" value="1"/>
</dbReference>
<reference evidence="17" key="1">
    <citation type="submission" date="2025-08" db="UniProtKB">
        <authorList>
            <consortium name="RefSeq"/>
        </authorList>
    </citation>
    <scope>IDENTIFICATION</scope>
    <source>
        <strain evidence="17">14028-0561.14</strain>
        <tissue evidence="17">Whole fly</tissue>
    </source>
</reference>
<evidence type="ECO:0000259" key="14">
    <source>
        <dbReference type="Pfam" id="PF00852"/>
    </source>
</evidence>
<comment type="pathway">
    <text evidence="2">Protein modification; protein glycosylation.</text>
</comment>
<accession>A0A6P4J072</accession>
<proteinExistence type="inferred from homology"/>
<dbReference type="InterPro" id="IPR031481">
    <property type="entry name" value="Glyco_tran_10_N"/>
</dbReference>
<evidence type="ECO:0000256" key="4">
    <source>
        <dbReference type="ARBA" id="ARBA00022676"/>
    </source>
</evidence>
<sequence>MPTDKIKEMSTVAKVLSLRRTTTNPEQQKQTDTQEDDEESQPMISDTSKEEIPPPKEDSLSESESEHEEPRVNPRSQTYITYMNTVKMLLAVLVVCALFGTIPLYRRGQKVPQESRVKVIMLWNEDPSRMPKGSAHMECGCVVTSRRKNYEKAVDAFVFQADRPYSLKYLPHINRSSDFLTVFAARNPLRLAKAPPLPHAGEGPLFNLTMTYRLDSQMVWSEYHFTLLNQAKRVRSFRAPSEHFDDDMPGYELQQLENQTKTKDRLVLYILYEVNDASLPMSLYLQEMRNYVTLNAYKSCLGYDHCNHYHFLLIFDATACPDYVPNQIYEAMYKFVVPVLIGGGNLTNLVPPHSYISSRDFPKAKDLAEHLKYLVKTPEEYKRYFWWHSLYKLRRNSVPYCQLCSFLNQPKEERRIETTALMNFADWWTKYQCPQRVTTFL</sequence>
<dbReference type="Gene3D" id="3.40.50.11660">
    <property type="entry name" value="Glycosyl transferase family 10, C-terminal domain"/>
    <property type="match status" value="1"/>
</dbReference>
<dbReference type="GeneID" id="108078526"/>
<name>A0A6P4J072_DROKI</name>
<dbReference type="GO" id="GO:0032580">
    <property type="term" value="C:Golgi cisterna membrane"/>
    <property type="evidence" value="ECO:0007669"/>
    <property type="project" value="UniProtKB-SubCell"/>
</dbReference>
<dbReference type="Proteomes" id="UP001652661">
    <property type="component" value="Chromosome 3L"/>
</dbReference>
<feature type="region of interest" description="Disordered" evidence="13">
    <location>
        <begin position="1"/>
        <end position="73"/>
    </location>
</feature>
<feature type="domain" description="Fucosyltransferase N-terminal" evidence="15">
    <location>
        <begin position="117"/>
        <end position="220"/>
    </location>
</feature>
<feature type="compositionally biased region" description="Basic and acidic residues" evidence="13">
    <location>
        <begin position="47"/>
        <end position="59"/>
    </location>
</feature>
<evidence type="ECO:0000256" key="10">
    <source>
        <dbReference type="ARBA" id="ARBA00023136"/>
    </source>
</evidence>
<evidence type="ECO:0000256" key="1">
    <source>
        <dbReference type="ARBA" id="ARBA00004447"/>
    </source>
</evidence>
<keyword evidence="6 12" id="KW-0812">Transmembrane</keyword>
<comment type="subcellular location">
    <subcellularLocation>
        <location evidence="1 12">Golgi apparatus</location>
        <location evidence="1 12">Golgi stack membrane</location>
        <topology evidence="1 12">Single-pass type II membrane protein</topology>
    </subcellularLocation>
</comment>
<evidence type="ECO:0000256" key="13">
    <source>
        <dbReference type="SAM" id="MobiDB-lite"/>
    </source>
</evidence>
<evidence type="ECO:0000256" key="12">
    <source>
        <dbReference type="RuleBase" id="RU003832"/>
    </source>
</evidence>
<dbReference type="OMA" id="IFNYSMT"/>
<evidence type="ECO:0000256" key="2">
    <source>
        <dbReference type="ARBA" id="ARBA00004922"/>
    </source>
</evidence>
<evidence type="ECO:0000256" key="5">
    <source>
        <dbReference type="ARBA" id="ARBA00022679"/>
    </source>
</evidence>
<keyword evidence="11" id="KW-0325">Glycoprotein</keyword>
<keyword evidence="4 12" id="KW-0328">Glycosyltransferase</keyword>
<dbReference type="InterPro" id="IPR055270">
    <property type="entry name" value="Glyco_tran_10_C"/>
</dbReference>
<dbReference type="InterPro" id="IPR001503">
    <property type="entry name" value="Glyco_trans_10"/>
</dbReference>
<feature type="domain" description="Fucosyltransferase C-terminal" evidence="14">
    <location>
        <begin position="261"/>
        <end position="416"/>
    </location>
</feature>
<dbReference type="GO" id="GO:0008417">
    <property type="term" value="F:fucosyltransferase activity"/>
    <property type="evidence" value="ECO:0007669"/>
    <property type="project" value="InterPro"/>
</dbReference>
<gene>
    <name evidence="17" type="primary">LOC108078526</name>
</gene>
<feature type="transmembrane region" description="Helical" evidence="12">
    <location>
        <begin position="85"/>
        <end position="105"/>
    </location>
</feature>
<comment type="similarity">
    <text evidence="3 12">Belongs to the glycosyltransferase 10 family.</text>
</comment>
<organism evidence="16 17">
    <name type="scientific">Drosophila kikkawai</name>
    <name type="common">Fruit fly</name>
    <dbReference type="NCBI Taxonomy" id="30033"/>
    <lineage>
        <taxon>Eukaryota</taxon>
        <taxon>Metazoa</taxon>
        <taxon>Ecdysozoa</taxon>
        <taxon>Arthropoda</taxon>
        <taxon>Hexapoda</taxon>
        <taxon>Insecta</taxon>
        <taxon>Pterygota</taxon>
        <taxon>Neoptera</taxon>
        <taxon>Endopterygota</taxon>
        <taxon>Diptera</taxon>
        <taxon>Brachycera</taxon>
        <taxon>Muscomorpha</taxon>
        <taxon>Ephydroidea</taxon>
        <taxon>Drosophilidae</taxon>
        <taxon>Drosophila</taxon>
        <taxon>Sophophora</taxon>
    </lineage>
</organism>
<evidence type="ECO:0000313" key="16">
    <source>
        <dbReference type="Proteomes" id="UP001652661"/>
    </source>
</evidence>
<keyword evidence="10 12" id="KW-0472">Membrane</keyword>
<evidence type="ECO:0000313" key="17">
    <source>
        <dbReference type="RefSeq" id="XP_017027928.1"/>
    </source>
</evidence>
<evidence type="ECO:0000256" key="9">
    <source>
        <dbReference type="ARBA" id="ARBA00023034"/>
    </source>
</evidence>
<keyword evidence="5 12" id="KW-0808">Transferase</keyword>
<dbReference type="Pfam" id="PF00852">
    <property type="entry name" value="Glyco_transf_10"/>
    <property type="match status" value="1"/>
</dbReference>
<keyword evidence="7" id="KW-0735">Signal-anchor</keyword>
<keyword evidence="8 12" id="KW-1133">Transmembrane helix</keyword>
<protein>
    <recommendedName>
        <fullName evidence="12">Fucosyltransferase</fullName>
        <ecNumber evidence="12">2.4.1.-</ecNumber>
    </recommendedName>
</protein>
<evidence type="ECO:0000256" key="3">
    <source>
        <dbReference type="ARBA" id="ARBA00008919"/>
    </source>
</evidence>
<evidence type="ECO:0000256" key="8">
    <source>
        <dbReference type="ARBA" id="ARBA00022989"/>
    </source>
</evidence>
<dbReference type="PANTHER" id="PTHR48438:SF1">
    <property type="entry name" value="ALPHA-(1,3)-FUCOSYLTRANSFERASE C-RELATED"/>
    <property type="match status" value="1"/>
</dbReference>
<evidence type="ECO:0000256" key="11">
    <source>
        <dbReference type="ARBA" id="ARBA00023180"/>
    </source>
</evidence>
<dbReference type="UniPathway" id="UPA00378"/>
<evidence type="ECO:0000256" key="6">
    <source>
        <dbReference type="ARBA" id="ARBA00022692"/>
    </source>
</evidence>
<keyword evidence="16" id="KW-1185">Reference proteome</keyword>
<dbReference type="EC" id="2.4.1.-" evidence="12"/>
<keyword evidence="9 12" id="KW-0333">Golgi apparatus</keyword>
<dbReference type="Pfam" id="PF17039">
    <property type="entry name" value="Glyco_tran_10_N"/>
    <property type="match status" value="1"/>
</dbReference>